<dbReference type="Gene3D" id="3.10.450.40">
    <property type="match status" value="2"/>
</dbReference>
<name>A0A147K8T9_9BACI</name>
<evidence type="ECO:0000313" key="2">
    <source>
        <dbReference type="EMBL" id="KUP06547.1"/>
    </source>
</evidence>
<evidence type="ECO:0000259" key="1">
    <source>
        <dbReference type="Pfam" id="PF17881"/>
    </source>
</evidence>
<protein>
    <recommendedName>
        <fullName evidence="1">Cell wall elongation regulator TseB-like domain-containing protein</fullName>
    </recommendedName>
</protein>
<organism evidence="2 3">
    <name type="scientific">Bacillus coahuilensis p1.1.43</name>
    <dbReference type="NCBI Taxonomy" id="1150625"/>
    <lineage>
        <taxon>Bacteria</taxon>
        <taxon>Bacillati</taxon>
        <taxon>Bacillota</taxon>
        <taxon>Bacilli</taxon>
        <taxon>Bacillales</taxon>
        <taxon>Bacillaceae</taxon>
        <taxon>Bacillus</taxon>
    </lineage>
</organism>
<dbReference type="SUPFAM" id="SSF54403">
    <property type="entry name" value="Cystatin/monellin"/>
    <property type="match status" value="2"/>
</dbReference>
<dbReference type="InterPro" id="IPR046350">
    <property type="entry name" value="Cystatin_sf"/>
</dbReference>
<dbReference type="Pfam" id="PF17881">
    <property type="entry name" value="TseB"/>
    <property type="match status" value="1"/>
</dbReference>
<accession>A0A147K8T9</accession>
<reference evidence="2 3" key="1">
    <citation type="journal article" date="2016" name="Front. Microbiol.">
        <title>Microevolution Analysis of Bacillus coahuilensis Unveils Differences in Phosphorus Acquisition Strategies and Their Regulation.</title>
        <authorList>
            <person name="Gomez-Lunar Z."/>
            <person name="Hernandez-Gonzalez I."/>
            <person name="Rodriguez-Torres M.D."/>
            <person name="Souza V."/>
            <person name="Olmedo-Alvarez G."/>
        </authorList>
    </citation>
    <scope>NUCLEOTIDE SEQUENCE [LARGE SCALE GENOMIC DNA]</scope>
    <source>
        <strain evidence="3">p1.1.43</strain>
    </source>
</reference>
<comment type="caution">
    <text evidence="2">The sequence shown here is derived from an EMBL/GenBank/DDBJ whole genome shotgun (WGS) entry which is preliminary data.</text>
</comment>
<dbReference type="EMBL" id="LDYG01000028">
    <property type="protein sequence ID" value="KUP06547.1"/>
    <property type="molecule type" value="Genomic_DNA"/>
</dbReference>
<dbReference type="Proteomes" id="UP000074108">
    <property type="component" value="Unassembled WGS sequence"/>
</dbReference>
<evidence type="ECO:0000313" key="3">
    <source>
        <dbReference type="Proteomes" id="UP000074108"/>
    </source>
</evidence>
<sequence length="157" mass="18204">MKKSVLIISVLIIVVFSVMAIIYSNARKPYVSTEEKAREFVVTQLNYQSTQDIYIYHGTETILSVVGINENGEKEVAWFSEDGQSVETRNWADGISKDEAKRMLLNEKPDAELLSVTLGMEKVGPIWELSYLDEDNHLNYYYIVWETGDWWRKIENL</sequence>
<dbReference type="STRING" id="1150625.Q75_08470"/>
<dbReference type="RefSeq" id="WP_010173166.1">
    <property type="nucleotide sequence ID" value="NZ_LDYG01000028.1"/>
</dbReference>
<feature type="domain" description="Cell wall elongation regulator TseB-like" evidence="1">
    <location>
        <begin position="48"/>
        <end position="79"/>
    </location>
</feature>
<dbReference type="PATRIC" id="fig|1150625.3.peg.1792"/>
<keyword evidence="3" id="KW-1185">Reference proteome</keyword>
<proteinExistence type="predicted"/>
<gene>
    <name evidence="2" type="ORF">Q75_08470</name>
</gene>
<dbReference type="AlphaFoldDB" id="A0A147K8T9"/>
<dbReference type="InterPro" id="IPR041401">
    <property type="entry name" value="TseB-like_dom"/>
</dbReference>
<dbReference type="OrthoDB" id="2381181at2"/>